<comment type="similarity">
    <text evidence="2">Belongs to the YkuD family.</text>
</comment>
<dbReference type="PANTHER" id="PTHR36699:SF1">
    <property type="entry name" value="L,D-TRANSPEPTIDASE YAFK-RELATED"/>
    <property type="match status" value="1"/>
</dbReference>
<evidence type="ECO:0000256" key="6">
    <source>
        <dbReference type="ARBA" id="ARBA00023316"/>
    </source>
</evidence>
<organism evidence="9 10">
    <name type="scientific">Desulfomonile tiedjei (strain ATCC 49306 / DSM 6799 / DCB-1)</name>
    <dbReference type="NCBI Taxonomy" id="706587"/>
    <lineage>
        <taxon>Bacteria</taxon>
        <taxon>Pseudomonadati</taxon>
        <taxon>Thermodesulfobacteriota</taxon>
        <taxon>Desulfomonilia</taxon>
        <taxon>Desulfomonilales</taxon>
        <taxon>Desulfomonilaceae</taxon>
        <taxon>Desulfomonile</taxon>
    </lineage>
</organism>
<evidence type="ECO:0000256" key="3">
    <source>
        <dbReference type="ARBA" id="ARBA00022679"/>
    </source>
</evidence>
<dbReference type="UniPathway" id="UPA00219"/>
<dbReference type="InterPro" id="IPR038063">
    <property type="entry name" value="Transpep_catalytic_dom"/>
</dbReference>
<dbReference type="Gene3D" id="2.40.440.10">
    <property type="entry name" value="L,D-transpeptidase catalytic domain-like"/>
    <property type="match status" value="1"/>
</dbReference>
<keyword evidence="5 7" id="KW-0573">Peptidoglycan synthesis</keyword>
<dbReference type="GO" id="GO:0071555">
    <property type="term" value="P:cell wall organization"/>
    <property type="evidence" value="ECO:0007669"/>
    <property type="project" value="UniProtKB-UniRule"/>
</dbReference>
<evidence type="ECO:0000313" key="9">
    <source>
        <dbReference type="EMBL" id="AFM27262.1"/>
    </source>
</evidence>
<accession>I4CCH1</accession>
<evidence type="ECO:0000256" key="4">
    <source>
        <dbReference type="ARBA" id="ARBA00022960"/>
    </source>
</evidence>
<dbReference type="PROSITE" id="PS52029">
    <property type="entry name" value="LD_TPASE"/>
    <property type="match status" value="1"/>
</dbReference>
<proteinExistence type="inferred from homology"/>
<dbReference type="KEGG" id="dti:Desti_4638"/>
<dbReference type="GO" id="GO:0016740">
    <property type="term" value="F:transferase activity"/>
    <property type="evidence" value="ECO:0007669"/>
    <property type="project" value="UniProtKB-KW"/>
</dbReference>
<dbReference type="eggNOG" id="COG3034">
    <property type="taxonomic scope" value="Bacteria"/>
</dbReference>
<dbReference type="STRING" id="706587.Desti_4638"/>
<dbReference type="Pfam" id="PF03734">
    <property type="entry name" value="YkuD"/>
    <property type="match status" value="1"/>
</dbReference>
<keyword evidence="3" id="KW-0808">Transferase</keyword>
<evidence type="ECO:0000256" key="1">
    <source>
        <dbReference type="ARBA" id="ARBA00004752"/>
    </source>
</evidence>
<dbReference type="EMBL" id="CP003360">
    <property type="protein sequence ID" value="AFM27262.1"/>
    <property type="molecule type" value="Genomic_DNA"/>
</dbReference>
<comment type="pathway">
    <text evidence="1 7">Cell wall biogenesis; peptidoglycan biosynthesis.</text>
</comment>
<name>I4CCH1_DESTA</name>
<sequence>MLKQMRLSHLVLGLCALVLLFSETLLPARVENHYKIVIWKADRKLELYEGNQLAKTYRICLGWNPMGAKQMTQDGKTPEGDYFICYKTEASKFYRFLGISYPGADDAARAFETGMISRAVKNVIDGFRMGNNPPWDTALGGWVGIHGYPTKSYDKMWTVLLYPKPHDWTNGCIALWDFEIEELFSKVTVGTPISILP</sequence>
<keyword evidence="6 7" id="KW-0961">Cell wall biogenesis/degradation</keyword>
<evidence type="ECO:0000256" key="5">
    <source>
        <dbReference type="ARBA" id="ARBA00022984"/>
    </source>
</evidence>
<dbReference type="HOGENOM" id="CLU_102842_0_1_7"/>
<evidence type="ECO:0000256" key="2">
    <source>
        <dbReference type="ARBA" id="ARBA00005992"/>
    </source>
</evidence>
<protein>
    <recommendedName>
        <fullName evidence="8">L,D-TPase catalytic domain-containing protein</fullName>
    </recommendedName>
</protein>
<dbReference type="AlphaFoldDB" id="I4CCH1"/>
<dbReference type="GO" id="GO:0009252">
    <property type="term" value="P:peptidoglycan biosynthetic process"/>
    <property type="evidence" value="ECO:0007669"/>
    <property type="project" value="UniProtKB-UniPathway"/>
</dbReference>
<dbReference type="CDD" id="cd16913">
    <property type="entry name" value="YkuD_like"/>
    <property type="match status" value="1"/>
</dbReference>
<evidence type="ECO:0000313" key="10">
    <source>
        <dbReference type="Proteomes" id="UP000006055"/>
    </source>
</evidence>
<evidence type="ECO:0000259" key="8">
    <source>
        <dbReference type="PROSITE" id="PS52029"/>
    </source>
</evidence>
<feature type="domain" description="L,D-TPase catalytic" evidence="8">
    <location>
        <begin position="34"/>
        <end position="196"/>
    </location>
</feature>
<reference evidence="10" key="1">
    <citation type="submission" date="2012-06" db="EMBL/GenBank/DDBJ databases">
        <title>Complete sequence of chromosome of Desulfomonile tiedjei DSM 6799.</title>
        <authorList>
            <person name="Lucas S."/>
            <person name="Copeland A."/>
            <person name="Lapidus A."/>
            <person name="Glavina del Rio T."/>
            <person name="Dalin E."/>
            <person name="Tice H."/>
            <person name="Bruce D."/>
            <person name="Goodwin L."/>
            <person name="Pitluck S."/>
            <person name="Peters L."/>
            <person name="Ovchinnikova G."/>
            <person name="Zeytun A."/>
            <person name="Lu M."/>
            <person name="Kyrpides N."/>
            <person name="Mavromatis K."/>
            <person name="Ivanova N."/>
            <person name="Brettin T."/>
            <person name="Detter J.C."/>
            <person name="Han C."/>
            <person name="Larimer F."/>
            <person name="Land M."/>
            <person name="Hauser L."/>
            <person name="Markowitz V."/>
            <person name="Cheng J.-F."/>
            <person name="Hugenholtz P."/>
            <person name="Woyke T."/>
            <person name="Wu D."/>
            <person name="Spring S."/>
            <person name="Schroeder M."/>
            <person name="Brambilla E."/>
            <person name="Klenk H.-P."/>
            <person name="Eisen J.A."/>
        </authorList>
    </citation>
    <scope>NUCLEOTIDE SEQUENCE [LARGE SCALE GENOMIC DNA]</scope>
    <source>
        <strain evidence="10">ATCC 49306 / DSM 6799 / DCB-1</strain>
    </source>
</reference>
<dbReference type="PANTHER" id="PTHR36699">
    <property type="entry name" value="LD-TRANSPEPTIDASE"/>
    <property type="match status" value="1"/>
</dbReference>
<dbReference type="GO" id="GO:0008360">
    <property type="term" value="P:regulation of cell shape"/>
    <property type="evidence" value="ECO:0007669"/>
    <property type="project" value="UniProtKB-UniRule"/>
</dbReference>
<dbReference type="OrthoDB" id="9809748at2"/>
<dbReference type="InterPro" id="IPR005490">
    <property type="entry name" value="LD_TPept_cat_dom"/>
</dbReference>
<dbReference type="RefSeq" id="WP_014812372.1">
    <property type="nucleotide sequence ID" value="NC_018025.1"/>
</dbReference>
<feature type="active site" description="Proton donor/acceptor" evidence="7">
    <location>
        <position position="146"/>
    </location>
</feature>
<keyword evidence="10" id="KW-1185">Reference proteome</keyword>
<evidence type="ECO:0000256" key="7">
    <source>
        <dbReference type="PROSITE-ProRule" id="PRU01373"/>
    </source>
</evidence>
<gene>
    <name evidence="9" type="ordered locus">Desti_4638</name>
</gene>
<dbReference type="SUPFAM" id="SSF141523">
    <property type="entry name" value="L,D-transpeptidase catalytic domain-like"/>
    <property type="match status" value="1"/>
</dbReference>
<dbReference type="GO" id="GO:0004180">
    <property type="term" value="F:carboxypeptidase activity"/>
    <property type="evidence" value="ECO:0007669"/>
    <property type="project" value="UniProtKB-ARBA"/>
</dbReference>
<feature type="active site" description="Nucleophile" evidence="7">
    <location>
        <position position="172"/>
    </location>
</feature>
<keyword evidence="4 7" id="KW-0133">Cell shape</keyword>
<dbReference type="Proteomes" id="UP000006055">
    <property type="component" value="Chromosome"/>
</dbReference>